<dbReference type="EMBL" id="CM037615">
    <property type="protein sequence ID" value="KAH8012816.1"/>
    <property type="molecule type" value="Genomic_DNA"/>
</dbReference>
<protein>
    <submittedName>
        <fullName evidence="1">Receptor tyrosine-protein kinase erbB-4</fullName>
    </submittedName>
</protein>
<organism evidence="1 2">
    <name type="scientific">Sphaerodactylus townsendi</name>
    <dbReference type="NCBI Taxonomy" id="933632"/>
    <lineage>
        <taxon>Eukaryota</taxon>
        <taxon>Metazoa</taxon>
        <taxon>Chordata</taxon>
        <taxon>Craniata</taxon>
        <taxon>Vertebrata</taxon>
        <taxon>Euteleostomi</taxon>
        <taxon>Lepidosauria</taxon>
        <taxon>Squamata</taxon>
        <taxon>Bifurcata</taxon>
        <taxon>Gekkota</taxon>
        <taxon>Sphaerodactylidae</taxon>
        <taxon>Sphaerodactylus</taxon>
    </lineage>
</organism>
<keyword evidence="1" id="KW-0418">Kinase</keyword>
<reference evidence="1" key="1">
    <citation type="submission" date="2021-08" db="EMBL/GenBank/DDBJ databases">
        <title>The first chromosome-level gecko genome reveals the dynamic sex chromosomes of Neotropical dwarf geckos (Sphaerodactylidae: Sphaerodactylus).</title>
        <authorList>
            <person name="Pinto B.J."/>
            <person name="Keating S.E."/>
            <person name="Gamble T."/>
        </authorList>
    </citation>
    <scope>NUCLEOTIDE SEQUENCE</scope>
    <source>
        <strain evidence="1">TG3544</strain>
    </source>
</reference>
<dbReference type="Proteomes" id="UP000827872">
    <property type="component" value="Linkage Group LG02"/>
</dbReference>
<keyword evidence="2" id="KW-1185">Reference proteome</keyword>
<name>A0ACB8FZY6_9SAUR</name>
<evidence type="ECO:0000313" key="1">
    <source>
        <dbReference type="EMBL" id="KAH8012816.1"/>
    </source>
</evidence>
<keyword evidence="1" id="KW-0808">Transferase</keyword>
<proteinExistence type="predicted"/>
<evidence type="ECO:0000313" key="2">
    <source>
        <dbReference type="Proteomes" id="UP000827872"/>
    </source>
</evidence>
<comment type="caution">
    <text evidence="1">The sequence shown here is derived from an EMBL/GenBank/DDBJ whole genome shotgun (WGS) entry which is preliminary data.</text>
</comment>
<keyword evidence="1" id="KW-0675">Receptor</keyword>
<gene>
    <name evidence="1" type="primary">ERBB4_1</name>
    <name evidence="1" type="ORF">K3G42_002553</name>
</gene>
<sequence>MGTAFDACRCAGNKELHRNVLDPYHMIEAIDPQNLNVFQTVREITGYLNIQSWPENMTDFSVFSNLVTIGGRALYRLEISPPPL</sequence>
<accession>A0ACB8FZY6</accession>